<dbReference type="PRINTS" id="PR00161">
    <property type="entry name" value="NIHGNASECYTB"/>
</dbReference>
<dbReference type="GO" id="GO:0005506">
    <property type="term" value="F:iron ion binding"/>
    <property type="evidence" value="ECO:0007669"/>
    <property type="project" value="InterPro"/>
</dbReference>
<name>A0A3N0AHL8_9ACTN</name>
<evidence type="ECO:0000256" key="5">
    <source>
        <dbReference type="ARBA" id="ARBA00022617"/>
    </source>
</evidence>
<dbReference type="PANTHER" id="PTHR30485:SF0">
    <property type="entry name" value="NI_FE-HYDROGENASE 1 B-TYPE CYTOCHROME SUBUNIT-RELATED"/>
    <property type="match status" value="1"/>
</dbReference>
<feature type="domain" description="Cytochrome b561 bacterial/Ni-hydrogenase" evidence="13">
    <location>
        <begin position="11"/>
        <end position="197"/>
    </location>
</feature>
<keyword evidence="11 12" id="KW-0472">Membrane</keyword>
<keyword evidence="6 12" id="KW-0812">Transmembrane</keyword>
<dbReference type="EMBL" id="QICB01000001">
    <property type="protein sequence ID" value="RNL21552.1"/>
    <property type="molecule type" value="Genomic_DNA"/>
</dbReference>
<evidence type="ECO:0000256" key="1">
    <source>
        <dbReference type="ARBA" id="ARBA00004651"/>
    </source>
</evidence>
<proteinExistence type="inferred from homology"/>
<keyword evidence="3" id="KW-0813">Transport</keyword>
<evidence type="ECO:0000256" key="7">
    <source>
        <dbReference type="ARBA" id="ARBA00022723"/>
    </source>
</evidence>
<keyword evidence="5" id="KW-0349">Heme</keyword>
<sequence>MAHLAHYREAHPAPFRVTHWVNLIAMILLIVTGFCIHFPFWPEFMGIARGTHIFFGFVIFINCLVRIVLAFTVKSAPAGGTRELVPDYKTWLPQADNKHQLGAWIKYYLFLKKDHPLSAKLGVPQKLSYLAIPLLLAFMFFTGLLLWPPTANLPMFEAAINMMGGAMSVRIIHYFMMFVFICFTMLHAYLANIEGLAPSKLMFFGTEHGGLTYDPEKHNISGEDKLDH</sequence>
<accession>A0A3N0AHL8</accession>
<keyword evidence="7" id="KW-0479">Metal-binding</keyword>
<evidence type="ECO:0000313" key="15">
    <source>
        <dbReference type="Proteomes" id="UP000267368"/>
    </source>
</evidence>
<evidence type="ECO:0000313" key="14">
    <source>
        <dbReference type="EMBL" id="RNL21552.1"/>
    </source>
</evidence>
<evidence type="ECO:0000256" key="12">
    <source>
        <dbReference type="SAM" id="Phobius"/>
    </source>
</evidence>
<dbReference type="PROSITE" id="PS00882">
    <property type="entry name" value="NI_HGENASE_CYTB_1"/>
    <property type="match status" value="1"/>
</dbReference>
<dbReference type="InterPro" id="IPR016174">
    <property type="entry name" value="Di-haem_cyt_TM"/>
</dbReference>
<evidence type="ECO:0000256" key="11">
    <source>
        <dbReference type="ARBA" id="ARBA00023136"/>
    </source>
</evidence>
<feature type="transmembrane region" description="Helical" evidence="12">
    <location>
        <begin position="127"/>
        <end position="147"/>
    </location>
</feature>
<keyword evidence="4" id="KW-1003">Cell membrane</keyword>
<keyword evidence="8" id="KW-0249">Electron transport</keyword>
<organism evidence="14 15">
    <name type="scientific">Slackia faecicanis</name>
    <dbReference type="NCBI Taxonomy" id="255723"/>
    <lineage>
        <taxon>Bacteria</taxon>
        <taxon>Bacillati</taxon>
        <taxon>Actinomycetota</taxon>
        <taxon>Coriobacteriia</taxon>
        <taxon>Eggerthellales</taxon>
        <taxon>Eggerthellaceae</taxon>
        <taxon>Slackia</taxon>
    </lineage>
</organism>
<evidence type="ECO:0000256" key="9">
    <source>
        <dbReference type="ARBA" id="ARBA00022989"/>
    </source>
</evidence>
<dbReference type="InterPro" id="IPR000516">
    <property type="entry name" value="Ni-dep_Hydgase_cyt-B"/>
</dbReference>
<feature type="transmembrane region" description="Helical" evidence="12">
    <location>
        <begin position="53"/>
        <end position="73"/>
    </location>
</feature>
<dbReference type="PANTHER" id="PTHR30485">
    <property type="entry name" value="NI/FE-HYDROGENASE 1 B-TYPE CYTOCHROME SUBUNIT"/>
    <property type="match status" value="1"/>
</dbReference>
<dbReference type="GO" id="GO:0020037">
    <property type="term" value="F:heme binding"/>
    <property type="evidence" value="ECO:0007669"/>
    <property type="project" value="TreeGrafter"/>
</dbReference>
<evidence type="ECO:0000256" key="8">
    <source>
        <dbReference type="ARBA" id="ARBA00022982"/>
    </source>
</evidence>
<evidence type="ECO:0000256" key="3">
    <source>
        <dbReference type="ARBA" id="ARBA00022448"/>
    </source>
</evidence>
<dbReference type="InterPro" id="IPR011577">
    <property type="entry name" value="Cyt_b561_bac/Ni-Hgenase"/>
</dbReference>
<comment type="caution">
    <text evidence="14">The sequence shown here is derived from an EMBL/GenBank/DDBJ whole genome shotgun (WGS) entry which is preliminary data.</text>
</comment>
<dbReference type="GO" id="GO:0009055">
    <property type="term" value="F:electron transfer activity"/>
    <property type="evidence" value="ECO:0007669"/>
    <property type="project" value="InterPro"/>
</dbReference>
<dbReference type="Pfam" id="PF01292">
    <property type="entry name" value="Ni_hydr_CYTB"/>
    <property type="match status" value="1"/>
</dbReference>
<dbReference type="GO" id="GO:0022904">
    <property type="term" value="P:respiratory electron transport chain"/>
    <property type="evidence" value="ECO:0007669"/>
    <property type="project" value="InterPro"/>
</dbReference>
<evidence type="ECO:0000256" key="4">
    <source>
        <dbReference type="ARBA" id="ARBA00022475"/>
    </source>
</evidence>
<feature type="transmembrane region" description="Helical" evidence="12">
    <location>
        <begin position="20"/>
        <end position="41"/>
    </location>
</feature>
<dbReference type="GO" id="GO:0005886">
    <property type="term" value="C:plasma membrane"/>
    <property type="evidence" value="ECO:0007669"/>
    <property type="project" value="UniProtKB-SubCell"/>
</dbReference>
<dbReference type="AlphaFoldDB" id="A0A3N0AHL8"/>
<evidence type="ECO:0000256" key="6">
    <source>
        <dbReference type="ARBA" id="ARBA00022692"/>
    </source>
</evidence>
<protein>
    <submittedName>
        <fullName evidence="14">Cytochrome B</fullName>
    </submittedName>
</protein>
<dbReference type="SUPFAM" id="SSF81342">
    <property type="entry name" value="Transmembrane di-heme cytochromes"/>
    <property type="match status" value="1"/>
</dbReference>
<evidence type="ECO:0000256" key="2">
    <source>
        <dbReference type="ARBA" id="ARBA00008622"/>
    </source>
</evidence>
<gene>
    <name evidence="14" type="ORF">DMP07_01555</name>
</gene>
<comment type="subcellular location">
    <subcellularLocation>
        <location evidence="1">Cell membrane</location>
        <topology evidence="1">Multi-pass membrane protein</topology>
    </subcellularLocation>
</comment>
<keyword evidence="9 12" id="KW-1133">Transmembrane helix</keyword>
<dbReference type="RefSeq" id="WP_123197393.1">
    <property type="nucleotide sequence ID" value="NZ_QICB01000001.1"/>
</dbReference>
<dbReference type="OrthoDB" id="257690at2"/>
<keyword evidence="10" id="KW-0408">Iron</keyword>
<feature type="transmembrane region" description="Helical" evidence="12">
    <location>
        <begin position="171"/>
        <end position="191"/>
    </location>
</feature>
<keyword evidence="15" id="KW-1185">Reference proteome</keyword>
<dbReference type="Proteomes" id="UP000267368">
    <property type="component" value="Unassembled WGS sequence"/>
</dbReference>
<dbReference type="InterPro" id="IPR051542">
    <property type="entry name" value="Hydrogenase_cytochrome"/>
</dbReference>
<comment type="similarity">
    <text evidence="2">Belongs to the HupC/HyaC/HydC family.</text>
</comment>
<dbReference type="Gene3D" id="1.20.950.20">
    <property type="entry name" value="Transmembrane di-heme cytochromes, Chain C"/>
    <property type="match status" value="1"/>
</dbReference>
<evidence type="ECO:0000256" key="10">
    <source>
        <dbReference type="ARBA" id="ARBA00023004"/>
    </source>
</evidence>
<evidence type="ECO:0000259" key="13">
    <source>
        <dbReference type="Pfam" id="PF01292"/>
    </source>
</evidence>
<reference evidence="15" key="1">
    <citation type="submission" date="2018-05" db="EMBL/GenBank/DDBJ databases">
        <title>Genome Sequencing of selected type strains of the family Eggerthellaceae.</title>
        <authorList>
            <person name="Danylec N."/>
            <person name="Stoll D.A."/>
            <person name="Doetsch A."/>
            <person name="Huch M."/>
        </authorList>
    </citation>
    <scope>NUCLEOTIDE SEQUENCE [LARGE SCALE GENOMIC DNA]</scope>
    <source>
        <strain evidence="15">DSM 17537</strain>
    </source>
</reference>